<dbReference type="SMART" id="SM00450">
    <property type="entry name" value="RHOD"/>
    <property type="match status" value="1"/>
</dbReference>
<feature type="domain" description="Rhodanese" evidence="2">
    <location>
        <begin position="97"/>
        <end position="208"/>
    </location>
</feature>
<gene>
    <name evidence="3" type="ORF">PSJ8397_01366</name>
</gene>
<dbReference type="SUPFAM" id="SSF52821">
    <property type="entry name" value="Rhodanese/Cell cycle control phosphatase"/>
    <property type="match status" value="1"/>
</dbReference>
<dbReference type="Proteomes" id="UP000193623">
    <property type="component" value="Unassembled WGS sequence"/>
</dbReference>
<protein>
    <submittedName>
        <fullName evidence="3">Rhodanese-like domain protein</fullName>
    </submittedName>
</protein>
<dbReference type="Pfam" id="PF00581">
    <property type="entry name" value="Rhodanese"/>
    <property type="match status" value="1"/>
</dbReference>
<organism evidence="3 4">
    <name type="scientific">Pseudooctadecabacter jejudonensis</name>
    <dbReference type="NCBI Taxonomy" id="1391910"/>
    <lineage>
        <taxon>Bacteria</taxon>
        <taxon>Pseudomonadati</taxon>
        <taxon>Pseudomonadota</taxon>
        <taxon>Alphaproteobacteria</taxon>
        <taxon>Rhodobacterales</taxon>
        <taxon>Paracoccaceae</taxon>
        <taxon>Pseudooctadecabacter</taxon>
    </lineage>
</organism>
<evidence type="ECO:0000256" key="1">
    <source>
        <dbReference type="SAM" id="SignalP"/>
    </source>
</evidence>
<sequence length="212" mass="22211">MGHTAVAAITAVLLAWSTAAVAQDVRITTFKGSSTFTLNGETFTVIRNPDTSAVITGDFARTSRACPPDCLQPMVAATGVATLGELEVLAFLETAVTEGRGLLIDARASDDYATGAIPGSVNIPAITLSAENRFRKDILRALGAVDINDETMTFDGAMDLTFYGGGAWSSDAPDAISYLIEAGYPPSKLRFYRGGLQAWLSVGLSILLSPNG</sequence>
<accession>A0A1Y5S5D7</accession>
<dbReference type="OrthoDB" id="9784513at2"/>
<dbReference type="RefSeq" id="WP_159453102.1">
    <property type="nucleotide sequence ID" value="NZ_FWFT01000002.1"/>
</dbReference>
<evidence type="ECO:0000313" key="4">
    <source>
        <dbReference type="Proteomes" id="UP000193623"/>
    </source>
</evidence>
<reference evidence="3 4" key="1">
    <citation type="submission" date="2017-03" db="EMBL/GenBank/DDBJ databases">
        <authorList>
            <person name="Afonso C.L."/>
            <person name="Miller P.J."/>
            <person name="Scott M.A."/>
            <person name="Spackman E."/>
            <person name="Goraichik I."/>
            <person name="Dimitrov K.M."/>
            <person name="Suarez D.L."/>
            <person name="Swayne D.E."/>
        </authorList>
    </citation>
    <scope>NUCLEOTIDE SEQUENCE [LARGE SCALE GENOMIC DNA]</scope>
    <source>
        <strain evidence="3 4">CECT 8397</strain>
    </source>
</reference>
<dbReference type="Gene3D" id="3.40.250.10">
    <property type="entry name" value="Rhodanese-like domain"/>
    <property type="match status" value="1"/>
</dbReference>
<dbReference type="AlphaFoldDB" id="A0A1Y5S5D7"/>
<keyword evidence="4" id="KW-1185">Reference proteome</keyword>
<feature type="signal peptide" evidence="1">
    <location>
        <begin position="1"/>
        <end position="22"/>
    </location>
</feature>
<dbReference type="PROSITE" id="PS50206">
    <property type="entry name" value="RHODANESE_3"/>
    <property type="match status" value="1"/>
</dbReference>
<proteinExistence type="predicted"/>
<dbReference type="CDD" id="cd00158">
    <property type="entry name" value="RHOD"/>
    <property type="match status" value="1"/>
</dbReference>
<dbReference type="InterPro" id="IPR036873">
    <property type="entry name" value="Rhodanese-like_dom_sf"/>
</dbReference>
<dbReference type="EMBL" id="FWFT01000002">
    <property type="protein sequence ID" value="SLN30170.1"/>
    <property type="molecule type" value="Genomic_DNA"/>
</dbReference>
<keyword evidence="1" id="KW-0732">Signal</keyword>
<evidence type="ECO:0000313" key="3">
    <source>
        <dbReference type="EMBL" id="SLN30170.1"/>
    </source>
</evidence>
<name>A0A1Y5S5D7_9RHOB</name>
<dbReference type="InterPro" id="IPR001763">
    <property type="entry name" value="Rhodanese-like_dom"/>
</dbReference>
<feature type="chain" id="PRO_5013323170" evidence="1">
    <location>
        <begin position="23"/>
        <end position="212"/>
    </location>
</feature>
<evidence type="ECO:0000259" key="2">
    <source>
        <dbReference type="PROSITE" id="PS50206"/>
    </source>
</evidence>